<sequence length="179" mass="18889">MKDRLSVIDPFAAVVGEEIHGLSLPLWTPWPVPEGWSFSGLAHTGEPNGVDATVSCWAGLDPFGDPAELLLVCEEAGTGVGGHFAGLDLSYPTPGVGEGAPHARFDVEGRPVPLWSVDTGDDRAAYAGEAAGRWLWVVVFPAESSSLVVQPLQLVDARQLGAELTVLPVGELSPLLWVE</sequence>
<protein>
    <submittedName>
        <fullName evidence="1">Uncharacterized protein</fullName>
    </submittedName>
</protein>
<accession>A0A6J4N2A4</accession>
<name>A0A6J4N2A4_9ACTN</name>
<gene>
    <name evidence="1" type="ORF">AVDCRST_MAG21-1204</name>
</gene>
<reference evidence="1" key="1">
    <citation type="submission" date="2020-02" db="EMBL/GenBank/DDBJ databases">
        <authorList>
            <person name="Meier V. D."/>
        </authorList>
    </citation>
    <scope>NUCLEOTIDE SEQUENCE</scope>
    <source>
        <strain evidence="1">AVDCRST_MAG21</strain>
    </source>
</reference>
<dbReference type="EMBL" id="CADCUL010000091">
    <property type="protein sequence ID" value="CAA9372946.1"/>
    <property type="molecule type" value="Genomic_DNA"/>
</dbReference>
<organism evidence="1">
    <name type="scientific">uncultured Nocardioidaceae bacterium</name>
    <dbReference type="NCBI Taxonomy" id="253824"/>
    <lineage>
        <taxon>Bacteria</taxon>
        <taxon>Bacillati</taxon>
        <taxon>Actinomycetota</taxon>
        <taxon>Actinomycetes</taxon>
        <taxon>Propionibacteriales</taxon>
        <taxon>Nocardioidaceae</taxon>
        <taxon>environmental samples</taxon>
    </lineage>
</organism>
<proteinExistence type="predicted"/>
<dbReference type="AlphaFoldDB" id="A0A6J4N2A4"/>
<dbReference type="InterPro" id="IPR046646">
    <property type="entry name" value="DUF6758"/>
</dbReference>
<dbReference type="Pfam" id="PF20544">
    <property type="entry name" value="DUF6758"/>
    <property type="match status" value="1"/>
</dbReference>
<evidence type="ECO:0000313" key="1">
    <source>
        <dbReference type="EMBL" id="CAA9372946.1"/>
    </source>
</evidence>